<dbReference type="EMBL" id="PKSG01000822">
    <property type="protein sequence ID" value="POR32698.1"/>
    <property type="molecule type" value="Genomic_DNA"/>
</dbReference>
<organism evidence="1 2">
    <name type="scientific">Tolypocladium paradoxum</name>
    <dbReference type="NCBI Taxonomy" id="94208"/>
    <lineage>
        <taxon>Eukaryota</taxon>
        <taxon>Fungi</taxon>
        <taxon>Dikarya</taxon>
        <taxon>Ascomycota</taxon>
        <taxon>Pezizomycotina</taxon>
        <taxon>Sordariomycetes</taxon>
        <taxon>Hypocreomycetidae</taxon>
        <taxon>Hypocreales</taxon>
        <taxon>Ophiocordycipitaceae</taxon>
        <taxon>Tolypocladium</taxon>
    </lineage>
</organism>
<protein>
    <recommendedName>
        <fullName evidence="3">DUF4419 domain-containing protein</fullName>
    </recommendedName>
</protein>
<evidence type="ECO:0000313" key="2">
    <source>
        <dbReference type="Proteomes" id="UP000237481"/>
    </source>
</evidence>
<evidence type="ECO:0008006" key="3">
    <source>
        <dbReference type="Google" id="ProtNLM"/>
    </source>
</evidence>
<proteinExistence type="predicted"/>
<sequence length="371" mass="41150">MPTTVRPQPGVLGVNNTKAVSTAQELLRQVSYSDKYKRLLLTSFTNEERIVPYPNGFVYTVLRAWQQDLHLELRPDDVWLAILAQFSFFVNGHAEVLRRVFVAHEGKRSLVVDVRPRSLDTVDMGAVAQELAALVRAQLATPDLADWLLPEFSTTLPIDRSTAAAMFLGTMGQYFDVGVVFGCGFPSVTLHGERGDWAELAQRAARFAQFGDEPAAWSRCLVVAIEGILASFDRPDHADVRDFWMRACHSAGSNASGELVTLSGWLTAFCWWKADGRRQKAYEDHELAGMWHLGGPDGWQRLELSGLAFPIINMDEIPVGVTRVPINFHDEDRGFEVVSTTLVAGSTGMKLIDAVGSRVQPSSGWWLLMGE</sequence>
<dbReference type="PANTHER" id="PTHR31252:SF11">
    <property type="entry name" value="DUF4419 DOMAIN-CONTAINING PROTEIN"/>
    <property type="match status" value="1"/>
</dbReference>
<dbReference type="Pfam" id="PF14388">
    <property type="entry name" value="DUF4419"/>
    <property type="match status" value="1"/>
</dbReference>
<gene>
    <name evidence="1" type="ORF">TPAR_07100</name>
</gene>
<accession>A0A2S4KRA2</accession>
<reference evidence="1 2" key="1">
    <citation type="submission" date="2018-01" db="EMBL/GenBank/DDBJ databases">
        <title>Harnessing the power of phylogenomics to disentangle the directionality and signatures of interkingdom host jumping in the parasitic fungal genus Tolypocladium.</title>
        <authorList>
            <person name="Quandt C.A."/>
            <person name="Patterson W."/>
            <person name="Spatafora J.W."/>
        </authorList>
    </citation>
    <scope>NUCLEOTIDE SEQUENCE [LARGE SCALE GENOMIC DNA]</scope>
    <source>
        <strain evidence="1 2">NRBC 100945</strain>
    </source>
</reference>
<dbReference type="AlphaFoldDB" id="A0A2S4KRA2"/>
<name>A0A2S4KRA2_9HYPO</name>
<evidence type="ECO:0000313" key="1">
    <source>
        <dbReference type="EMBL" id="POR32698.1"/>
    </source>
</evidence>
<dbReference type="OrthoDB" id="4924073at2759"/>
<keyword evidence="2" id="KW-1185">Reference proteome</keyword>
<dbReference type="Proteomes" id="UP000237481">
    <property type="component" value="Unassembled WGS sequence"/>
</dbReference>
<dbReference type="PANTHER" id="PTHR31252">
    <property type="entry name" value="DUF4419 DOMAIN-CONTAINING PROTEIN"/>
    <property type="match status" value="1"/>
</dbReference>
<dbReference type="InterPro" id="IPR025533">
    <property type="entry name" value="DUF4419"/>
</dbReference>
<comment type="caution">
    <text evidence="1">The sequence shown here is derived from an EMBL/GenBank/DDBJ whole genome shotgun (WGS) entry which is preliminary data.</text>
</comment>